<dbReference type="Gene3D" id="1.10.1410.10">
    <property type="match status" value="1"/>
</dbReference>
<dbReference type="InterPro" id="IPR014492">
    <property type="entry name" value="PolyA_polymerase"/>
</dbReference>
<feature type="binding site" evidence="13">
    <location>
        <position position="88"/>
    </location>
    <ligand>
        <name>Mg(2+)</name>
        <dbReference type="ChEBI" id="CHEBI:18420"/>
        <label>2</label>
        <note>catalytic</note>
    </ligand>
</feature>
<organism evidence="18">
    <name type="scientific">Vannella robusta</name>
    <dbReference type="NCBI Taxonomy" id="1487602"/>
    <lineage>
        <taxon>Eukaryota</taxon>
        <taxon>Amoebozoa</taxon>
        <taxon>Discosea</taxon>
        <taxon>Flabellinia</taxon>
        <taxon>Vannellidae</taxon>
        <taxon>Vannella</taxon>
    </lineage>
</organism>
<evidence type="ECO:0000256" key="12">
    <source>
        <dbReference type="PIRSR" id="PIRSR018425-1"/>
    </source>
</evidence>
<dbReference type="Pfam" id="PF04928">
    <property type="entry name" value="PAP_central"/>
    <property type="match status" value="1"/>
</dbReference>
<feature type="compositionally biased region" description="Low complexity" evidence="14">
    <location>
        <begin position="479"/>
        <end position="498"/>
    </location>
</feature>
<dbReference type="CDD" id="cd05402">
    <property type="entry name" value="NT_PAP_TUTase"/>
    <property type="match status" value="1"/>
</dbReference>
<feature type="binding site" evidence="13">
    <location>
        <position position="88"/>
    </location>
    <ligand>
        <name>Mg(2+)</name>
        <dbReference type="ChEBI" id="CHEBI:18420"/>
        <label>1</label>
        <note>catalytic</note>
    </ligand>
</feature>
<evidence type="ECO:0000256" key="4">
    <source>
        <dbReference type="ARBA" id="ARBA00022664"/>
    </source>
</evidence>
<dbReference type="EC" id="2.7.7.19" evidence="11"/>
<dbReference type="GO" id="GO:0046872">
    <property type="term" value="F:metal ion binding"/>
    <property type="evidence" value="ECO:0007669"/>
    <property type="project" value="UniProtKB-KW"/>
</dbReference>
<evidence type="ECO:0000313" key="18">
    <source>
        <dbReference type="EMBL" id="CAE2209910.1"/>
    </source>
</evidence>
<dbReference type="FunFam" id="1.10.1410.10:FF:000001">
    <property type="entry name" value="Putative poly(A) polymerase gamma"/>
    <property type="match status" value="1"/>
</dbReference>
<evidence type="ECO:0000256" key="6">
    <source>
        <dbReference type="ARBA" id="ARBA00022723"/>
    </source>
</evidence>
<dbReference type="AlphaFoldDB" id="A0A7S4MA49"/>
<dbReference type="PIRSF" id="PIRSF018425">
    <property type="entry name" value="PolyA_polymerase"/>
    <property type="match status" value="1"/>
</dbReference>
<keyword evidence="4 11" id="KW-0507">mRNA processing</keyword>
<dbReference type="PANTHER" id="PTHR10682:SF10">
    <property type="entry name" value="POLYNUCLEOTIDE ADENYLYLTRANSFERASE"/>
    <property type="match status" value="1"/>
</dbReference>
<evidence type="ECO:0000256" key="3">
    <source>
        <dbReference type="ARBA" id="ARBA00010912"/>
    </source>
</evidence>
<feature type="binding site" evidence="12">
    <location>
        <position position="202"/>
    </location>
    <ligand>
        <name>ATP</name>
        <dbReference type="ChEBI" id="CHEBI:30616"/>
    </ligand>
</feature>
<evidence type="ECO:0000256" key="1">
    <source>
        <dbReference type="ARBA" id="ARBA00001936"/>
    </source>
</evidence>
<comment type="cofactor">
    <cofactor evidence="13">
        <name>Mg(2+)</name>
        <dbReference type="ChEBI" id="CHEBI:18420"/>
    </cofactor>
    <text evidence="13">Binds 2 magnesium ions. Also active with manganese.</text>
</comment>
<dbReference type="GO" id="GO:0003723">
    <property type="term" value="F:RNA binding"/>
    <property type="evidence" value="ECO:0007669"/>
    <property type="project" value="UniProtKB-UniRule"/>
</dbReference>
<dbReference type="InterPro" id="IPR043519">
    <property type="entry name" value="NT_sf"/>
</dbReference>
<accession>A0A7S4MA49</accession>
<dbReference type="InterPro" id="IPR007010">
    <property type="entry name" value="PolA_pol_RNA-bd_dom"/>
</dbReference>
<keyword evidence="8 11" id="KW-0067">ATP-binding</keyword>
<keyword evidence="10 11" id="KW-0539">Nucleus</keyword>
<keyword evidence="6 13" id="KW-0479">Metal-binding</keyword>
<evidence type="ECO:0000256" key="8">
    <source>
        <dbReference type="ARBA" id="ARBA00022840"/>
    </source>
</evidence>
<keyword evidence="7 11" id="KW-0547">Nucleotide-binding</keyword>
<evidence type="ECO:0000256" key="9">
    <source>
        <dbReference type="ARBA" id="ARBA00022842"/>
    </source>
</evidence>
<evidence type="ECO:0000256" key="11">
    <source>
        <dbReference type="PIRNR" id="PIRNR018425"/>
    </source>
</evidence>
<dbReference type="GO" id="GO:0031123">
    <property type="term" value="P:RNA 3'-end processing"/>
    <property type="evidence" value="ECO:0007669"/>
    <property type="project" value="InterPro"/>
</dbReference>
<evidence type="ECO:0000256" key="13">
    <source>
        <dbReference type="PIRSR" id="PIRSR018425-2"/>
    </source>
</evidence>
<evidence type="ECO:0000256" key="14">
    <source>
        <dbReference type="SAM" id="MobiDB-lite"/>
    </source>
</evidence>
<dbReference type="GO" id="GO:0006397">
    <property type="term" value="P:mRNA processing"/>
    <property type="evidence" value="ECO:0007669"/>
    <property type="project" value="UniProtKB-KW"/>
</dbReference>
<dbReference type="FunFam" id="3.30.460.10:FF:000002">
    <property type="entry name" value="Poly(A) polymerase alpha, putative"/>
    <property type="match status" value="1"/>
</dbReference>
<feature type="binding site" evidence="13">
    <location>
        <position position="141"/>
    </location>
    <ligand>
        <name>Mg(2+)</name>
        <dbReference type="ChEBI" id="CHEBI:18420"/>
        <label>2</label>
        <note>catalytic</note>
    </ligand>
</feature>
<feature type="binding site" evidence="13">
    <location>
        <position position="86"/>
    </location>
    <ligand>
        <name>Mg(2+)</name>
        <dbReference type="ChEBI" id="CHEBI:18420"/>
        <label>1</label>
        <note>catalytic</note>
    </ligand>
</feature>
<dbReference type="SUPFAM" id="SSF81301">
    <property type="entry name" value="Nucleotidyltransferase"/>
    <property type="match status" value="1"/>
</dbReference>
<feature type="binding site" evidence="13">
    <location>
        <position position="86"/>
    </location>
    <ligand>
        <name>Mg(2+)</name>
        <dbReference type="ChEBI" id="CHEBI:18420"/>
        <label>2</label>
        <note>catalytic</note>
    </ligand>
</feature>
<sequence>MSHEDVIKSTEKLEQTLRGYGLFESREETKKREEVLGKLYKIIKQWIFDTCLKQGMSEQLAKDAIAGNVIYTFGSFRLGVHSPGADIDTLCIGPRNIRREDDFFNVLGDILREHPEVTELACVPSAFVPIITFKFADVPIDLVFAQLAESVILPGLDLSTESIINSIDEKSKLSLNGCRVTDSILRLVPEVENFRLTLRAIKYWAKQRCLYSNKLGFLGGVSWALLVAAVCQKYPTAPPSKLLCMFFIMWDSWNWPNAVSINNIKQSGNNMNGVMPIITPSYPQQNSTHNTTQSTLYQMKEEFRTSRAICTDIDKGLTSWDALFQKRSFFTEYRLYVRINLTATSEDIMRAWEPFVESRIRKLIGELEKTVNVKYAIPVSANFHDPDGPELNSNFFLGLITEVNTVNGSQSIDLSLPVANFLYLVKNSGLFQPDDMGINISWVSRKKVPDFCFPDGRPKRTRKRKRVSTGTPESKKAATEAGTTAESSADGEASGSTETTEEPAEVVEVPVVPELQEIEGAADHWSAAPTTTQTTTKKPKVTLMSRKI</sequence>
<name>A0A7S4MA49_9EUKA</name>
<proteinExistence type="inferred from homology"/>
<dbReference type="InterPro" id="IPR048840">
    <property type="entry name" value="PolA_pol_NTPase"/>
</dbReference>
<gene>
    <name evidence="18" type="ORF">VSP0166_LOCUS4782</name>
</gene>
<reference evidence="18" key="1">
    <citation type="submission" date="2021-01" db="EMBL/GenBank/DDBJ databases">
        <authorList>
            <person name="Corre E."/>
            <person name="Pelletier E."/>
            <person name="Niang G."/>
            <person name="Scheremetjew M."/>
            <person name="Finn R."/>
            <person name="Kale V."/>
            <person name="Holt S."/>
            <person name="Cochrane G."/>
            <person name="Meng A."/>
            <person name="Brown T."/>
            <person name="Cohen L."/>
        </authorList>
    </citation>
    <scope>NUCLEOTIDE SEQUENCE</scope>
    <source>
        <strain evidence="18">DIVA3 518/3/11/1/6</strain>
    </source>
</reference>
<comment type="subcellular location">
    <subcellularLocation>
        <location evidence="2 11">Nucleus</location>
    </subcellularLocation>
</comment>
<dbReference type="InterPro" id="IPR007012">
    <property type="entry name" value="PolA_pol_cen_dom"/>
</dbReference>
<protein>
    <recommendedName>
        <fullName evidence="11">Poly(A) polymerase</fullName>
        <ecNumber evidence="11">2.7.7.19</ecNumber>
    </recommendedName>
</protein>
<dbReference type="Gene3D" id="3.30.70.590">
    <property type="entry name" value="Poly(A) polymerase predicted RNA binding domain"/>
    <property type="match status" value="1"/>
</dbReference>
<evidence type="ECO:0000256" key="2">
    <source>
        <dbReference type="ARBA" id="ARBA00004123"/>
    </source>
</evidence>
<evidence type="ECO:0000256" key="5">
    <source>
        <dbReference type="ARBA" id="ARBA00022679"/>
    </source>
</evidence>
<feature type="domain" description="Poly(A) polymerase RNA-binding" evidence="15">
    <location>
        <begin position="328"/>
        <end position="385"/>
    </location>
</feature>
<dbReference type="InterPro" id="IPR011068">
    <property type="entry name" value="NuclTrfase_I-like_C"/>
</dbReference>
<comment type="function">
    <text evidence="11">Polymerase that creates the 3'-poly(A) tail of mRNA's.</text>
</comment>
<feature type="binding site" evidence="12">
    <location>
        <position position="211"/>
    </location>
    <ligand>
        <name>ATP</name>
        <dbReference type="ChEBI" id="CHEBI:30616"/>
    </ligand>
</feature>
<evidence type="ECO:0000259" key="17">
    <source>
        <dbReference type="Pfam" id="PF20750"/>
    </source>
</evidence>
<dbReference type="GO" id="GO:1990817">
    <property type="term" value="F:poly(A) RNA polymerase activity"/>
    <property type="evidence" value="ECO:0007669"/>
    <property type="project" value="UniProtKB-UniRule"/>
</dbReference>
<feature type="binding site" evidence="12">
    <location>
        <begin position="86"/>
        <end position="88"/>
    </location>
    <ligand>
        <name>ATP</name>
        <dbReference type="ChEBI" id="CHEBI:30616"/>
    </ligand>
</feature>
<feature type="region of interest" description="Disordered" evidence="14">
    <location>
        <begin position="453"/>
        <end position="548"/>
    </location>
</feature>
<comment type="similarity">
    <text evidence="3 11">Belongs to the poly(A) polymerase family.</text>
</comment>
<evidence type="ECO:0000256" key="7">
    <source>
        <dbReference type="ARBA" id="ARBA00022741"/>
    </source>
</evidence>
<dbReference type="EMBL" id="HBKP01006620">
    <property type="protein sequence ID" value="CAE2209910.1"/>
    <property type="molecule type" value="Transcribed_RNA"/>
</dbReference>
<dbReference type="SUPFAM" id="SSF81631">
    <property type="entry name" value="PAP/OAS1 substrate-binding domain"/>
    <property type="match status" value="1"/>
</dbReference>
<feature type="binding site" evidence="12">
    <location>
        <begin position="220"/>
        <end position="221"/>
    </location>
    <ligand>
        <name>ATP</name>
        <dbReference type="ChEBI" id="CHEBI:30616"/>
    </ligand>
</feature>
<evidence type="ECO:0000256" key="10">
    <source>
        <dbReference type="ARBA" id="ARBA00023242"/>
    </source>
</evidence>
<dbReference type="Gene3D" id="3.30.460.10">
    <property type="entry name" value="Beta Polymerase, domain 2"/>
    <property type="match status" value="1"/>
</dbReference>
<feature type="domain" description="Poly(A) polymerase nucleotidyltransferase" evidence="17">
    <location>
        <begin position="7"/>
        <end position="188"/>
    </location>
</feature>
<feature type="domain" description="Poly(A) polymerase central" evidence="16">
    <location>
        <begin position="193"/>
        <end position="326"/>
    </location>
</feature>
<feature type="binding site" evidence="12">
    <location>
        <position position="141"/>
    </location>
    <ligand>
        <name>ATP</name>
        <dbReference type="ChEBI" id="CHEBI:30616"/>
    </ligand>
</feature>
<dbReference type="PANTHER" id="PTHR10682">
    <property type="entry name" value="POLY A POLYMERASE"/>
    <property type="match status" value="1"/>
</dbReference>
<feature type="domain" description="Poly(A) polymerase RNA-binding" evidence="15">
    <location>
        <begin position="393"/>
        <end position="461"/>
    </location>
</feature>
<keyword evidence="9 13" id="KW-0460">Magnesium</keyword>
<dbReference type="GO" id="GO:0005634">
    <property type="term" value="C:nucleus"/>
    <property type="evidence" value="ECO:0007669"/>
    <property type="project" value="UniProtKB-SubCell"/>
</dbReference>
<feature type="binding site" evidence="12">
    <location>
        <begin position="73"/>
        <end position="75"/>
    </location>
    <ligand>
        <name>ATP</name>
        <dbReference type="ChEBI" id="CHEBI:30616"/>
    </ligand>
</feature>
<dbReference type="Pfam" id="PF20750">
    <property type="entry name" value="PAP_NTPase"/>
    <property type="match status" value="1"/>
</dbReference>
<evidence type="ECO:0000259" key="15">
    <source>
        <dbReference type="Pfam" id="PF04926"/>
    </source>
</evidence>
<keyword evidence="5 11" id="KW-0808">Transferase</keyword>
<dbReference type="Pfam" id="PF04926">
    <property type="entry name" value="PAP_RNA-bind"/>
    <property type="match status" value="2"/>
</dbReference>
<comment type="cofactor">
    <cofactor evidence="1">
        <name>Mn(2+)</name>
        <dbReference type="ChEBI" id="CHEBI:29035"/>
    </cofactor>
</comment>
<dbReference type="GO" id="GO:0005524">
    <property type="term" value="F:ATP binding"/>
    <property type="evidence" value="ECO:0007669"/>
    <property type="project" value="UniProtKB-UniRule"/>
</dbReference>
<evidence type="ECO:0000259" key="16">
    <source>
        <dbReference type="Pfam" id="PF04928"/>
    </source>
</evidence>
<comment type="catalytic activity">
    <reaction evidence="11">
        <text>RNA(n) + ATP = RNA(n)-3'-adenine ribonucleotide + diphosphate</text>
        <dbReference type="Rhea" id="RHEA:11332"/>
        <dbReference type="Rhea" id="RHEA-COMP:14527"/>
        <dbReference type="Rhea" id="RHEA-COMP:17347"/>
        <dbReference type="ChEBI" id="CHEBI:30616"/>
        <dbReference type="ChEBI" id="CHEBI:33019"/>
        <dbReference type="ChEBI" id="CHEBI:140395"/>
        <dbReference type="ChEBI" id="CHEBI:173115"/>
        <dbReference type="EC" id="2.7.7.19"/>
    </reaction>
</comment>
<dbReference type="SUPFAM" id="SSF55003">
    <property type="entry name" value="PAP/Archaeal CCA-adding enzyme, C-terminal domain"/>
    <property type="match status" value="1"/>
</dbReference>